<evidence type="ECO:0000256" key="1">
    <source>
        <dbReference type="ARBA" id="ARBA00004127"/>
    </source>
</evidence>
<keyword evidence="4 7" id="KW-0472">Membrane</keyword>
<sequence length="487" mass="47539">MSLLLIAALAVQAATAIATSAAIRRPATAARIALRGGIAAALVALAALVDATLRDSDRVGAVLVVFVLAVTALVLGFARANLRGDPAAGRFAALAAWLALASGLVASAADLVAIALAWTAGTVVVIALLGHAGDWGQARIARRRAAVALLVGDAGLWLAVVAVRLDVGASALGGLADAAPATAALAGAGVALAAISRAAAVPFHGWLPASLAAPTPVSALLHAGFVNAGAVLLLRTADLPSPVAGLVAGAAGATTVAIAGTAMLTRPDVKGRLVHSTAAQMGFMLLACAIGAWYLAIFHVMAHGLFKAALFLGSGTVVPKPETTDGAPAPSGPLHPAVRFGAVAVAALAPVAAALALGGATAASAAMLLFTVLAVAVAAGGALGGLAGRPGVAWALAAAAAGVGVAYVLVTHAFGDWLALDAPGGALPWPVVPAVAAVLALLAFALRRSRAAAALYGFALGWARPPLPPADRRRPASAVPSEYGSRP</sequence>
<dbReference type="RefSeq" id="WP_310519843.1">
    <property type="nucleotide sequence ID" value="NZ_BAABBS010000004.1"/>
</dbReference>
<feature type="transmembrane region" description="Helical" evidence="7">
    <location>
        <begin position="113"/>
        <end position="133"/>
    </location>
</feature>
<feature type="transmembrane region" description="Helical" evidence="7">
    <location>
        <begin position="61"/>
        <end position="82"/>
    </location>
</feature>
<feature type="domain" description="NADH:quinone oxidoreductase/Mrp antiporter transmembrane" evidence="8">
    <location>
        <begin position="108"/>
        <end position="319"/>
    </location>
</feature>
<evidence type="ECO:0000313" key="10">
    <source>
        <dbReference type="Proteomes" id="UP001260072"/>
    </source>
</evidence>
<feature type="transmembrane region" description="Helical" evidence="7">
    <location>
        <begin position="246"/>
        <end position="265"/>
    </location>
</feature>
<dbReference type="InterPro" id="IPR001750">
    <property type="entry name" value="ND/Mrp_TM"/>
</dbReference>
<evidence type="ECO:0000259" key="8">
    <source>
        <dbReference type="Pfam" id="PF00361"/>
    </source>
</evidence>
<protein>
    <submittedName>
        <fullName evidence="9">Proton-conducting transporter membrane subunit</fullName>
    </submittedName>
</protein>
<feature type="transmembrane region" description="Helical" evidence="7">
    <location>
        <begin position="215"/>
        <end position="234"/>
    </location>
</feature>
<feature type="transmembrane region" description="Helical" evidence="7">
    <location>
        <begin position="340"/>
        <end position="360"/>
    </location>
</feature>
<dbReference type="InterPro" id="IPR003945">
    <property type="entry name" value="NU5C-like"/>
</dbReference>
<feature type="transmembrane region" description="Helical" evidence="7">
    <location>
        <begin position="426"/>
        <end position="446"/>
    </location>
</feature>
<evidence type="ECO:0000256" key="6">
    <source>
        <dbReference type="SAM" id="MobiDB-lite"/>
    </source>
</evidence>
<proteinExistence type="predicted"/>
<name>A0ABU1FHJ0_9MICO</name>
<feature type="transmembrane region" description="Helical" evidence="7">
    <location>
        <begin position="145"/>
        <end position="163"/>
    </location>
</feature>
<evidence type="ECO:0000256" key="3">
    <source>
        <dbReference type="ARBA" id="ARBA00022989"/>
    </source>
</evidence>
<dbReference type="PRINTS" id="PR01434">
    <property type="entry name" value="NADHDHGNASE5"/>
</dbReference>
<keyword evidence="2 5" id="KW-0812">Transmembrane</keyword>
<organism evidence="9 10">
    <name type="scientific">Agromyces indicus</name>
    <dbReference type="NCBI Taxonomy" id="758919"/>
    <lineage>
        <taxon>Bacteria</taxon>
        <taxon>Bacillati</taxon>
        <taxon>Actinomycetota</taxon>
        <taxon>Actinomycetes</taxon>
        <taxon>Micrococcales</taxon>
        <taxon>Microbacteriaceae</taxon>
        <taxon>Agromyces</taxon>
    </lineage>
</organism>
<reference evidence="10" key="1">
    <citation type="submission" date="2023-07" db="EMBL/GenBank/DDBJ databases">
        <title>Description of three actinobacteria isolated from air of manufacturing shop in a pharmaceutical factory.</title>
        <authorList>
            <person name="Zhang D.-F."/>
        </authorList>
    </citation>
    <scope>NUCLEOTIDE SEQUENCE [LARGE SCALE GENOMIC DNA]</scope>
    <source>
        <strain evidence="10">CCTCC AB 2011122</strain>
    </source>
</reference>
<comment type="caution">
    <text evidence="9">The sequence shown here is derived from an EMBL/GenBank/DDBJ whole genome shotgun (WGS) entry which is preliminary data.</text>
</comment>
<feature type="transmembrane region" description="Helical" evidence="7">
    <location>
        <begin position="393"/>
        <end position="414"/>
    </location>
</feature>
<evidence type="ECO:0000256" key="5">
    <source>
        <dbReference type="RuleBase" id="RU000320"/>
    </source>
</evidence>
<keyword evidence="3 7" id="KW-1133">Transmembrane helix</keyword>
<feature type="transmembrane region" description="Helical" evidence="7">
    <location>
        <begin position="366"/>
        <end position="386"/>
    </location>
</feature>
<evidence type="ECO:0000256" key="2">
    <source>
        <dbReference type="ARBA" id="ARBA00022692"/>
    </source>
</evidence>
<feature type="transmembrane region" description="Helical" evidence="7">
    <location>
        <begin position="88"/>
        <end position="106"/>
    </location>
</feature>
<evidence type="ECO:0000313" key="9">
    <source>
        <dbReference type="EMBL" id="MDR5691209.1"/>
    </source>
</evidence>
<keyword evidence="10" id="KW-1185">Reference proteome</keyword>
<dbReference type="EMBL" id="JAVKGS010000001">
    <property type="protein sequence ID" value="MDR5691209.1"/>
    <property type="molecule type" value="Genomic_DNA"/>
</dbReference>
<dbReference type="PANTHER" id="PTHR42829">
    <property type="entry name" value="NADH-UBIQUINONE OXIDOREDUCTASE CHAIN 5"/>
    <property type="match status" value="1"/>
</dbReference>
<feature type="region of interest" description="Disordered" evidence="6">
    <location>
        <begin position="468"/>
        <end position="487"/>
    </location>
</feature>
<dbReference type="PANTHER" id="PTHR42829:SF1">
    <property type="entry name" value="INORGANIC CARBON TRANSPORTER SUBUNIT DABB-RELATED"/>
    <property type="match status" value="1"/>
</dbReference>
<dbReference type="Proteomes" id="UP001260072">
    <property type="component" value="Unassembled WGS sequence"/>
</dbReference>
<accession>A0ABU1FHJ0</accession>
<feature type="transmembrane region" description="Helical" evidence="7">
    <location>
        <begin position="277"/>
        <end position="297"/>
    </location>
</feature>
<evidence type="ECO:0000256" key="4">
    <source>
        <dbReference type="ARBA" id="ARBA00023136"/>
    </source>
</evidence>
<evidence type="ECO:0000256" key="7">
    <source>
        <dbReference type="SAM" id="Phobius"/>
    </source>
</evidence>
<gene>
    <name evidence="9" type="ORF">RH861_03950</name>
</gene>
<comment type="subcellular location">
    <subcellularLocation>
        <location evidence="1">Endomembrane system</location>
        <topology evidence="1">Multi-pass membrane protein</topology>
    </subcellularLocation>
    <subcellularLocation>
        <location evidence="5">Membrane</location>
        <topology evidence="5">Multi-pass membrane protein</topology>
    </subcellularLocation>
</comment>
<dbReference type="Pfam" id="PF00361">
    <property type="entry name" value="Proton_antipo_M"/>
    <property type="match status" value="1"/>
</dbReference>
<feature type="transmembrane region" description="Helical" evidence="7">
    <location>
        <begin position="32"/>
        <end position="49"/>
    </location>
</feature>